<dbReference type="EMBL" id="CP006731">
    <property type="protein sequence ID" value="AHB70814.1"/>
    <property type="molecule type" value="Genomic_DNA"/>
</dbReference>
<evidence type="ECO:0000313" key="2">
    <source>
        <dbReference type="EMBL" id="AHB70814.1"/>
    </source>
</evidence>
<dbReference type="HOGENOM" id="CLU_3232460_0_0_6"/>
<reference evidence="2 3" key="1">
    <citation type="journal article" date="2014" name="Genome Announc.">
        <title>Complete Genome Sequence of Cronobacter sakazakii Strain CMCC 45402.</title>
        <authorList>
            <person name="Zhao Z."/>
            <person name="Wang L."/>
            <person name="Wang B."/>
            <person name="Liang H."/>
            <person name="Ye Q."/>
            <person name="Zeng M."/>
        </authorList>
    </citation>
    <scope>NUCLEOTIDE SEQUENCE [LARGE SCALE GENOMIC DNA]</scope>
    <source>
        <strain evidence="3">45402</strain>
    </source>
</reference>
<dbReference type="KEGG" id="csi:P262_03437"/>
<evidence type="ECO:0000256" key="1">
    <source>
        <dbReference type="SAM" id="MobiDB-lite"/>
    </source>
</evidence>
<organism evidence="2 3">
    <name type="scientific">Cronobacter malonaticus</name>
    <dbReference type="NCBI Taxonomy" id="413503"/>
    <lineage>
        <taxon>Bacteria</taxon>
        <taxon>Pseudomonadati</taxon>
        <taxon>Pseudomonadota</taxon>
        <taxon>Gammaproteobacteria</taxon>
        <taxon>Enterobacterales</taxon>
        <taxon>Enterobacteriaceae</taxon>
        <taxon>Cronobacter</taxon>
    </lineage>
</organism>
<dbReference type="AlphaFoldDB" id="V5U1X3"/>
<dbReference type="Proteomes" id="UP000018545">
    <property type="component" value="Chromosome"/>
</dbReference>
<feature type="compositionally biased region" description="Basic and acidic residues" evidence="1">
    <location>
        <begin position="1"/>
        <end position="12"/>
    </location>
</feature>
<accession>V5U1X3</accession>
<name>V5U1X3_9ENTR</name>
<protein>
    <submittedName>
        <fullName evidence="2">Uncharacterized protein</fullName>
    </submittedName>
</protein>
<feature type="region of interest" description="Disordered" evidence="1">
    <location>
        <begin position="1"/>
        <end position="27"/>
    </location>
</feature>
<proteinExistence type="predicted"/>
<sequence>MISTDKNAKRIEPPQNNQRPNNNVITINTLNNGNSKAMFIFLL</sequence>
<feature type="compositionally biased region" description="Low complexity" evidence="1">
    <location>
        <begin position="13"/>
        <end position="27"/>
    </location>
</feature>
<evidence type="ECO:0000313" key="3">
    <source>
        <dbReference type="Proteomes" id="UP000018545"/>
    </source>
</evidence>
<gene>
    <name evidence="2" type="ORF">P262_03437</name>
</gene>